<dbReference type="AlphaFoldDB" id="A0AAV1RDB9"/>
<dbReference type="EMBL" id="CAWUPB010000936">
    <property type="protein sequence ID" value="CAK7333663.1"/>
    <property type="molecule type" value="Genomic_DNA"/>
</dbReference>
<reference evidence="1 2" key="1">
    <citation type="submission" date="2024-01" db="EMBL/GenBank/DDBJ databases">
        <authorList>
            <person name="Waweru B."/>
        </authorList>
    </citation>
    <scope>NUCLEOTIDE SEQUENCE [LARGE SCALE GENOMIC DNA]</scope>
</reference>
<gene>
    <name evidence="1" type="ORF">DCAF_LOCUS9555</name>
</gene>
<accession>A0AAV1RDB9</accession>
<evidence type="ECO:0000313" key="2">
    <source>
        <dbReference type="Proteomes" id="UP001314170"/>
    </source>
</evidence>
<keyword evidence="2" id="KW-1185">Reference proteome</keyword>
<dbReference type="Proteomes" id="UP001314170">
    <property type="component" value="Unassembled WGS sequence"/>
</dbReference>
<comment type="caution">
    <text evidence="1">The sequence shown here is derived from an EMBL/GenBank/DDBJ whole genome shotgun (WGS) entry which is preliminary data.</text>
</comment>
<proteinExistence type="predicted"/>
<protein>
    <submittedName>
        <fullName evidence="1">Uncharacterized protein</fullName>
    </submittedName>
</protein>
<organism evidence="1 2">
    <name type="scientific">Dovyalis caffra</name>
    <dbReference type="NCBI Taxonomy" id="77055"/>
    <lineage>
        <taxon>Eukaryota</taxon>
        <taxon>Viridiplantae</taxon>
        <taxon>Streptophyta</taxon>
        <taxon>Embryophyta</taxon>
        <taxon>Tracheophyta</taxon>
        <taxon>Spermatophyta</taxon>
        <taxon>Magnoliopsida</taxon>
        <taxon>eudicotyledons</taxon>
        <taxon>Gunneridae</taxon>
        <taxon>Pentapetalae</taxon>
        <taxon>rosids</taxon>
        <taxon>fabids</taxon>
        <taxon>Malpighiales</taxon>
        <taxon>Salicaceae</taxon>
        <taxon>Flacourtieae</taxon>
        <taxon>Dovyalis</taxon>
    </lineage>
</organism>
<evidence type="ECO:0000313" key="1">
    <source>
        <dbReference type="EMBL" id="CAK7333663.1"/>
    </source>
</evidence>
<name>A0AAV1RDB9_9ROSI</name>
<sequence>MAGSVLPLCSLCQGCKAQQTVTGCILCLIVGAEYVDECRIKEITATWISCEEIHYWIRYGTLNTYNEWIIPAIDHTLGYSA</sequence>